<evidence type="ECO:0000313" key="1">
    <source>
        <dbReference type="EMBL" id="MBW0465180.1"/>
    </source>
</evidence>
<proteinExistence type="predicted"/>
<protein>
    <submittedName>
        <fullName evidence="1">Uncharacterized protein</fullName>
    </submittedName>
</protein>
<dbReference type="AlphaFoldDB" id="A0A9Q3BHX8"/>
<name>A0A9Q3BHX8_9BASI</name>
<feature type="non-terminal residue" evidence="1">
    <location>
        <position position="61"/>
    </location>
</feature>
<gene>
    <name evidence="1" type="ORF">O181_004895</name>
</gene>
<accession>A0A9Q3BHX8</accession>
<comment type="caution">
    <text evidence="1">The sequence shown here is derived from an EMBL/GenBank/DDBJ whole genome shotgun (WGS) entry which is preliminary data.</text>
</comment>
<sequence length="61" mass="6924">MEFYNKAAYAIDLLDKKQGSLKSIAFNLTKSKHHPNHAEAVKSRQISDGKRLLKVVIETLK</sequence>
<dbReference type="OrthoDB" id="435282at2759"/>
<evidence type="ECO:0000313" key="2">
    <source>
        <dbReference type="Proteomes" id="UP000765509"/>
    </source>
</evidence>
<organism evidence="1 2">
    <name type="scientific">Austropuccinia psidii MF-1</name>
    <dbReference type="NCBI Taxonomy" id="1389203"/>
    <lineage>
        <taxon>Eukaryota</taxon>
        <taxon>Fungi</taxon>
        <taxon>Dikarya</taxon>
        <taxon>Basidiomycota</taxon>
        <taxon>Pucciniomycotina</taxon>
        <taxon>Pucciniomycetes</taxon>
        <taxon>Pucciniales</taxon>
        <taxon>Sphaerophragmiaceae</taxon>
        <taxon>Austropuccinia</taxon>
    </lineage>
</organism>
<dbReference type="Proteomes" id="UP000765509">
    <property type="component" value="Unassembled WGS sequence"/>
</dbReference>
<keyword evidence="2" id="KW-1185">Reference proteome</keyword>
<reference evidence="1" key="1">
    <citation type="submission" date="2021-03" db="EMBL/GenBank/DDBJ databases">
        <title>Draft genome sequence of rust myrtle Austropuccinia psidii MF-1, a brazilian biotype.</title>
        <authorList>
            <person name="Quecine M.C."/>
            <person name="Pachon D.M.R."/>
            <person name="Bonatelli M.L."/>
            <person name="Correr F.H."/>
            <person name="Franceschini L.M."/>
            <person name="Leite T.F."/>
            <person name="Margarido G.R.A."/>
            <person name="Almeida C.A."/>
            <person name="Ferrarezi J.A."/>
            <person name="Labate C.A."/>
        </authorList>
    </citation>
    <scope>NUCLEOTIDE SEQUENCE</scope>
    <source>
        <strain evidence="1">MF-1</strain>
    </source>
</reference>
<dbReference type="EMBL" id="AVOT02000969">
    <property type="protein sequence ID" value="MBW0465180.1"/>
    <property type="molecule type" value="Genomic_DNA"/>
</dbReference>